<sequence length="335" mass="36858">MNHNQKPLKIVMTDCEYPDTQFEEAVIAQLEKNVLFIQAQCKTEADVIELAADADGIINQYAPITGKVIAKLKKCQVISRLGVGVDSVDLKAAEERGIWVANVPNYCMDEVSDHTMALLLSWARKIPFYDQVVKTSSWDYKMGTPIFSLRDKVIGLVGYGKIAQLLAAKATAFGMKIMFYDPYVTGGPVHAGAVQASSLEELMAESDFISVHTPLNDATRGLIAKPLLELMKPTAVIINTSRGPIINETDLIEALETGKLAGAALDVIEQEPIDRNHPFLRMPQVILTPHVAWYSEESQAKLRVNCTLNVMRVLQGEAPLYAVNKPINKFSASEA</sequence>
<protein>
    <submittedName>
        <fullName evidence="7">Dehydrogenase</fullName>
    </submittedName>
</protein>
<dbReference type="SUPFAM" id="SSF52283">
    <property type="entry name" value="Formate/glycerate dehydrogenase catalytic domain-like"/>
    <property type="match status" value="1"/>
</dbReference>
<dbReference type="FunFam" id="3.40.50.720:FF:000203">
    <property type="entry name" value="D-3-phosphoglycerate dehydrogenase (SerA)"/>
    <property type="match status" value="1"/>
</dbReference>
<dbReference type="PANTHER" id="PTHR43761:SF1">
    <property type="entry name" value="D-ISOMER SPECIFIC 2-HYDROXYACID DEHYDROGENASE CATALYTIC DOMAIN-CONTAINING PROTEIN-RELATED"/>
    <property type="match status" value="1"/>
</dbReference>
<evidence type="ECO:0000259" key="6">
    <source>
        <dbReference type="Pfam" id="PF02826"/>
    </source>
</evidence>
<dbReference type="OrthoDB" id="9805416at2"/>
<evidence type="ECO:0000259" key="5">
    <source>
        <dbReference type="Pfam" id="PF00389"/>
    </source>
</evidence>
<gene>
    <name evidence="7" type="ORF">KCTCHS21_50140</name>
</gene>
<dbReference type="InterPro" id="IPR006139">
    <property type="entry name" value="D-isomer_2_OHA_DH_cat_dom"/>
</dbReference>
<dbReference type="InterPro" id="IPR029753">
    <property type="entry name" value="D-isomer_DH_CS"/>
</dbReference>
<dbReference type="Pfam" id="PF02826">
    <property type="entry name" value="2-Hacid_dh_C"/>
    <property type="match status" value="1"/>
</dbReference>
<keyword evidence="2 4" id="KW-0560">Oxidoreductase</keyword>
<feature type="domain" description="D-isomer specific 2-hydroxyacid dehydrogenase NAD-binding" evidence="6">
    <location>
        <begin position="116"/>
        <end position="292"/>
    </location>
</feature>
<dbReference type="InterPro" id="IPR050418">
    <property type="entry name" value="D-iso_2-hydroxyacid_DH_PdxB"/>
</dbReference>
<feature type="domain" description="D-isomer specific 2-hydroxyacid dehydrogenase catalytic" evidence="5">
    <location>
        <begin position="25"/>
        <end position="324"/>
    </location>
</feature>
<accession>A0A3T1DCF0</accession>
<dbReference type="RefSeq" id="WP_130614439.1">
    <property type="nucleotide sequence ID" value="NZ_AP019400.1"/>
</dbReference>
<evidence type="ECO:0000313" key="8">
    <source>
        <dbReference type="Proteomes" id="UP000289856"/>
    </source>
</evidence>
<evidence type="ECO:0000256" key="1">
    <source>
        <dbReference type="ARBA" id="ARBA00005854"/>
    </source>
</evidence>
<dbReference type="GO" id="GO:0016616">
    <property type="term" value="F:oxidoreductase activity, acting on the CH-OH group of donors, NAD or NADP as acceptor"/>
    <property type="evidence" value="ECO:0007669"/>
    <property type="project" value="InterPro"/>
</dbReference>
<dbReference type="KEGG" id="cohn:KCTCHS21_50140"/>
<evidence type="ECO:0000256" key="4">
    <source>
        <dbReference type="RuleBase" id="RU003719"/>
    </source>
</evidence>
<dbReference type="InterPro" id="IPR043322">
    <property type="entry name" value="CtBP"/>
</dbReference>
<dbReference type="Gene3D" id="3.40.50.720">
    <property type="entry name" value="NAD(P)-binding Rossmann-like Domain"/>
    <property type="match status" value="2"/>
</dbReference>
<dbReference type="GO" id="GO:0051287">
    <property type="term" value="F:NAD binding"/>
    <property type="evidence" value="ECO:0007669"/>
    <property type="project" value="InterPro"/>
</dbReference>
<evidence type="ECO:0000313" key="7">
    <source>
        <dbReference type="EMBL" id="BBI35615.1"/>
    </source>
</evidence>
<evidence type="ECO:0000256" key="3">
    <source>
        <dbReference type="ARBA" id="ARBA00023027"/>
    </source>
</evidence>
<dbReference type="InterPro" id="IPR036291">
    <property type="entry name" value="NAD(P)-bd_dom_sf"/>
</dbReference>
<name>A0A3T1DCF0_9BACL</name>
<dbReference type="Pfam" id="PF00389">
    <property type="entry name" value="2-Hacid_dh"/>
    <property type="match status" value="1"/>
</dbReference>
<dbReference type="AlphaFoldDB" id="A0A3T1DCF0"/>
<keyword evidence="8" id="KW-1185">Reference proteome</keyword>
<dbReference type="InterPro" id="IPR006140">
    <property type="entry name" value="D-isomer_DH_NAD-bd"/>
</dbReference>
<organism evidence="7 8">
    <name type="scientific">Cohnella abietis</name>
    <dbReference type="NCBI Taxonomy" id="2507935"/>
    <lineage>
        <taxon>Bacteria</taxon>
        <taxon>Bacillati</taxon>
        <taxon>Bacillota</taxon>
        <taxon>Bacilli</taxon>
        <taxon>Bacillales</taxon>
        <taxon>Paenibacillaceae</taxon>
        <taxon>Cohnella</taxon>
    </lineage>
</organism>
<dbReference type="EMBL" id="AP019400">
    <property type="protein sequence ID" value="BBI35615.1"/>
    <property type="molecule type" value="Genomic_DNA"/>
</dbReference>
<dbReference type="Proteomes" id="UP000289856">
    <property type="component" value="Chromosome"/>
</dbReference>
<reference evidence="7 8" key="1">
    <citation type="submission" date="2019-01" db="EMBL/GenBank/DDBJ databases">
        <title>Complete genome sequence of Cohnella hallensis HS21 isolated from Korean fir (Abies koreana) rhizospheric soil.</title>
        <authorList>
            <person name="Jiang L."/>
            <person name="Kang S.W."/>
            <person name="Kim S."/>
            <person name="Jung J."/>
            <person name="Kim C.Y."/>
            <person name="Kim D.H."/>
            <person name="Kim S.W."/>
            <person name="Lee J."/>
        </authorList>
    </citation>
    <scope>NUCLEOTIDE SEQUENCE [LARGE SCALE GENOMIC DNA]</scope>
    <source>
        <strain evidence="7 8">HS21</strain>
    </source>
</reference>
<keyword evidence="3" id="KW-0520">NAD</keyword>
<comment type="similarity">
    <text evidence="1 4">Belongs to the D-isomer specific 2-hydroxyacid dehydrogenase family.</text>
</comment>
<dbReference type="CDD" id="cd05299">
    <property type="entry name" value="CtBP_dh"/>
    <property type="match status" value="1"/>
</dbReference>
<evidence type="ECO:0000256" key="2">
    <source>
        <dbReference type="ARBA" id="ARBA00023002"/>
    </source>
</evidence>
<dbReference type="PROSITE" id="PS00671">
    <property type="entry name" value="D_2_HYDROXYACID_DH_3"/>
    <property type="match status" value="1"/>
</dbReference>
<dbReference type="GO" id="GO:0003714">
    <property type="term" value="F:transcription corepressor activity"/>
    <property type="evidence" value="ECO:0007669"/>
    <property type="project" value="InterPro"/>
</dbReference>
<dbReference type="SUPFAM" id="SSF51735">
    <property type="entry name" value="NAD(P)-binding Rossmann-fold domains"/>
    <property type="match status" value="1"/>
</dbReference>
<proteinExistence type="inferred from homology"/>
<dbReference type="PANTHER" id="PTHR43761">
    <property type="entry name" value="D-ISOMER SPECIFIC 2-HYDROXYACID DEHYDROGENASE FAMILY PROTEIN (AFU_ORTHOLOGUE AFUA_1G13630)"/>
    <property type="match status" value="1"/>
</dbReference>